<dbReference type="GO" id="GO:0006417">
    <property type="term" value="P:regulation of translation"/>
    <property type="evidence" value="ECO:0007669"/>
    <property type="project" value="UniProtKB-KW"/>
</dbReference>
<comment type="function">
    <text evidence="4">Acts as an anti-CsrA protein, binds CsrA and prevents it from repressing translation of its target genes, one of which is flagellin. Binds to flagellin and participates in the assembly of the flagellum.</text>
</comment>
<dbReference type="PANTHER" id="PTHR39190">
    <property type="entry name" value="FLAGELLAR ASSEMBLY FACTOR FLIW"/>
    <property type="match status" value="1"/>
</dbReference>
<keyword evidence="6" id="KW-1185">Reference proteome</keyword>
<proteinExistence type="inferred from homology"/>
<dbReference type="InterPro" id="IPR003775">
    <property type="entry name" value="Flagellar_assembly_factor_FliW"/>
</dbReference>
<evidence type="ECO:0000313" key="6">
    <source>
        <dbReference type="Proteomes" id="UP000095209"/>
    </source>
</evidence>
<evidence type="ECO:0000256" key="3">
    <source>
        <dbReference type="ARBA" id="ARBA00022845"/>
    </source>
</evidence>
<keyword evidence="5" id="KW-0282">Flagellum</keyword>
<dbReference type="PANTHER" id="PTHR39190:SF1">
    <property type="entry name" value="FLAGELLAR ASSEMBLY FACTOR FLIW"/>
    <property type="match status" value="1"/>
</dbReference>
<dbReference type="NCBIfam" id="NF009793">
    <property type="entry name" value="PRK13285.1-1"/>
    <property type="match status" value="1"/>
</dbReference>
<dbReference type="EMBL" id="MJEH01000033">
    <property type="protein sequence ID" value="OEH92294.1"/>
    <property type="molecule type" value="Genomic_DNA"/>
</dbReference>
<dbReference type="Pfam" id="PF02623">
    <property type="entry name" value="FliW"/>
    <property type="match status" value="1"/>
</dbReference>
<dbReference type="OrthoDB" id="9801235at2"/>
<sequence>MIIQTKYLGEQEVATENIWTFEEGIPSFEDEKEFAFMQMSTDAPFYALQSINTPDLTFVVINPFEFNQAYEFKLSDSVIRQLNINDKQDVQVFVILTIAEPFERTTANLQAPIIVNTKTKHAKQVVLIDEKYLTKHLLFQTVSSLSKEG</sequence>
<dbReference type="Gene3D" id="2.30.290.10">
    <property type="entry name" value="BH3618-like"/>
    <property type="match status" value="1"/>
</dbReference>
<gene>
    <name evidence="4" type="primary">fliW</name>
    <name evidence="5" type="ORF">BFG57_02720</name>
</gene>
<keyword evidence="4" id="KW-0143">Chaperone</keyword>
<dbReference type="RefSeq" id="WP_069717835.1">
    <property type="nucleotide sequence ID" value="NZ_MJEH01000033.1"/>
</dbReference>
<dbReference type="GO" id="GO:0005737">
    <property type="term" value="C:cytoplasm"/>
    <property type="evidence" value="ECO:0007669"/>
    <property type="project" value="UniProtKB-SubCell"/>
</dbReference>
<evidence type="ECO:0000256" key="1">
    <source>
        <dbReference type="ARBA" id="ARBA00022490"/>
    </source>
</evidence>
<dbReference type="SUPFAM" id="SSF141457">
    <property type="entry name" value="BH3618-like"/>
    <property type="match status" value="1"/>
</dbReference>
<keyword evidence="3 4" id="KW-0810">Translation regulation</keyword>
<comment type="subunit">
    <text evidence="4">Interacts with translational regulator CsrA and flagellin(s).</text>
</comment>
<dbReference type="STRING" id="1305675.BFG57_02720"/>
<keyword evidence="5" id="KW-0966">Cell projection</keyword>
<keyword evidence="5" id="KW-0969">Cilium</keyword>
<organism evidence="5 6">
    <name type="scientific">Bacillus solimangrovi</name>
    <dbReference type="NCBI Taxonomy" id="1305675"/>
    <lineage>
        <taxon>Bacteria</taxon>
        <taxon>Bacillati</taxon>
        <taxon>Bacillota</taxon>
        <taxon>Bacilli</taxon>
        <taxon>Bacillales</taxon>
        <taxon>Bacillaceae</taxon>
        <taxon>Bacillus</taxon>
    </lineage>
</organism>
<dbReference type="GO" id="GO:0044780">
    <property type="term" value="P:bacterial-type flagellum assembly"/>
    <property type="evidence" value="ECO:0007669"/>
    <property type="project" value="UniProtKB-UniRule"/>
</dbReference>
<keyword evidence="2 4" id="KW-1005">Bacterial flagellum biogenesis</keyword>
<dbReference type="Proteomes" id="UP000095209">
    <property type="component" value="Unassembled WGS sequence"/>
</dbReference>
<dbReference type="HAMAP" id="MF_01185">
    <property type="entry name" value="FliW"/>
    <property type="match status" value="1"/>
</dbReference>
<dbReference type="InterPro" id="IPR024046">
    <property type="entry name" value="Flagellar_assmbl_FliW_dom_sf"/>
</dbReference>
<evidence type="ECO:0000256" key="2">
    <source>
        <dbReference type="ARBA" id="ARBA00022795"/>
    </source>
</evidence>
<reference evidence="5 6" key="1">
    <citation type="submission" date="2016-08" db="EMBL/GenBank/DDBJ databases">
        <title>Genome of Bacillus solimangrovi GH2-4.</title>
        <authorList>
            <person name="Lim S."/>
            <person name="Kim B.-C."/>
        </authorList>
    </citation>
    <scope>NUCLEOTIDE SEQUENCE [LARGE SCALE GENOMIC DNA]</scope>
    <source>
        <strain evidence="5 6">GH2-4</strain>
    </source>
</reference>
<comment type="caution">
    <text evidence="5">The sequence shown here is derived from an EMBL/GenBank/DDBJ whole genome shotgun (WGS) entry which is preliminary data.</text>
</comment>
<keyword evidence="1 4" id="KW-0963">Cytoplasm</keyword>
<comment type="similarity">
    <text evidence="4">Belongs to the FliW family.</text>
</comment>
<evidence type="ECO:0000256" key="4">
    <source>
        <dbReference type="HAMAP-Rule" id="MF_01185"/>
    </source>
</evidence>
<evidence type="ECO:0000313" key="5">
    <source>
        <dbReference type="EMBL" id="OEH92294.1"/>
    </source>
</evidence>
<protein>
    <recommendedName>
        <fullName evidence="4">Flagellar assembly factor FliW</fullName>
    </recommendedName>
</protein>
<name>A0A1E5LE04_9BACI</name>
<accession>A0A1E5LE04</accession>
<dbReference type="AlphaFoldDB" id="A0A1E5LE04"/>
<comment type="subcellular location">
    <subcellularLocation>
        <location evidence="4">Cytoplasm</location>
    </subcellularLocation>
</comment>